<protein>
    <submittedName>
        <fullName evidence="1">Uncharacterized protein</fullName>
    </submittedName>
</protein>
<proteinExistence type="predicted"/>
<dbReference type="EMBL" id="JAVYJV010000006">
    <property type="protein sequence ID" value="KAK4368294.1"/>
    <property type="molecule type" value="Genomic_DNA"/>
</dbReference>
<keyword evidence="2" id="KW-1185">Reference proteome</keyword>
<dbReference type="Proteomes" id="UP001291623">
    <property type="component" value="Unassembled WGS sequence"/>
</dbReference>
<evidence type="ECO:0000313" key="2">
    <source>
        <dbReference type="Proteomes" id="UP001291623"/>
    </source>
</evidence>
<dbReference type="AlphaFoldDB" id="A0AAE1SCJ5"/>
<evidence type="ECO:0000313" key="1">
    <source>
        <dbReference type="EMBL" id="KAK4368294.1"/>
    </source>
</evidence>
<accession>A0AAE1SCJ5</accession>
<gene>
    <name evidence="1" type="ORF">RND71_012086</name>
</gene>
<reference evidence="1" key="1">
    <citation type="submission" date="2023-12" db="EMBL/GenBank/DDBJ databases">
        <title>Genome assembly of Anisodus tanguticus.</title>
        <authorList>
            <person name="Wang Y.-J."/>
        </authorList>
    </citation>
    <scope>NUCLEOTIDE SEQUENCE</scope>
    <source>
        <strain evidence="1">KB-2021</strain>
        <tissue evidence="1">Leaf</tissue>
    </source>
</reference>
<name>A0AAE1SCJ5_9SOLA</name>
<comment type="caution">
    <text evidence="1">The sequence shown here is derived from an EMBL/GenBank/DDBJ whole genome shotgun (WGS) entry which is preliminary data.</text>
</comment>
<sequence length="90" mass="10139">MPEASGEAKDKKDEEADLEGSISYGKIVCVLEALKLPNSLLRSWKGNIVVDPTVMLRLRGKLMVRLSPTQIMSDSTSDGYYLYSWHSFDR</sequence>
<organism evidence="1 2">
    <name type="scientific">Anisodus tanguticus</name>
    <dbReference type="NCBI Taxonomy" id="243964"/>
    <lineage>
        <taxon>Eukaryota</taxon>
        <taxon>Viridiplantae</taxon>
        <taxon>Streptophyta</taxon>
        <taxon>Embryophyta</taxon>
        <taxon>Tracheophyta</taxon>
        <taxon>Spermatophyta</taxon>
        <taxon>Magnoliopsida</taxon>
        <taxon>eudicotyledons</taxon>
        <taxon>Gunneridae</taxon>
        <taxon>Pentapetalae</taxon>
        <taxon>asterids</taxon>
        <taxon>lamiids</taxon>
        <taxon>Solanales</taxon>
        <taxon>Solanaceae</taxon>
        <taxon>Solanoideae</taxon>
        <taxon>Hyoscyameae</taxon>
        <taxon>Anisodus</taxon>
    </lineage>
</organism>